<dbReference type="PANTHER" id="PTHR13832:SF565">
    <property type="entry name" value="AT28366P-RELATED"/>
    <property type="match status" value="1"/>
</dbReference>
<gene>
    <name evidence="12" type="ORF">LRAMOSA11179</name>
</gene>
<evidence type="ECO:0000256" key="3">
    <source>
        <dbReference type="ARBA" id="ARBA00006702"/>
    </source>
</evidence>
<reference evidence="12" key="1">
    <citation type="journal article" date="2014" name="Genome Announc.">
        <title>De novo whole-genome sequence and genome annotation of Lichtheimia ramosa.</title>
        <authorList>
            <person name="Linde J."/>
            <person name="Schwartze V."/>
            <person name="Binder U."/>
            <person name="Lass-Florl C."/>
            <person name="Voigt K."/>
            <person name="Horn F."/>
        </authorList>
    </citation>
    <scope>NUCLEOTIDE SEQUENCE</scope>
    <source>
        <strain evidence="12">JMRC FSU:6197</strain>
    </source>
</reference>
<evidence type="ECO:0000256" key="6">
    <source>
        <dbReference type="ARBA" id="ARBA00022801"/>
    </source>
</evidence>
<protein>
    <recommendedName>
        <fullName evidence="4">protein-serine/threonine phosphatase</fullName>
        <ecNumber evidence="4">3.1.3.16</ecNumber>
    </recommendedName>
</protein>
<comment type="cofactor">
    <cofactor evidence="2">
        <name>Mg(2+)</name>
        <dbReference type="ChEBI" id="CHEBI:18420"/>
    </cofactor>
</comment>
<proteinExistence type="inferred from homology"/>
<keyword evidence="5" id="KW-0479">Metal-binding</keyword>
<dbReference type="InterPro" id="IPR001932">
    <property type="entry name" value="PPM-type_phosphatase-like_dom"/>
</dbReference>
<dbReference type="InterPro" id="IPR015655">
    <property type="entry name" value="PP2C"/>
</dbReference>
<evidence type="ECO:0000256" key="5">
    <source>
        <dbReference type="ARBA" id="ARBA00022723"/>
    </source>
</evidence>
<dbReference type="GO" id="GO:0046872">
    <property type="term" value="F:metal ion binding"/>
    <property type="evidence" value="ECO:0007669"/>
    <property type="project" value="UniProtKB-KW"/>
</dbReference>
<comment type="catalytic activity">
    <reaction evidence="9">
        <text>O-phospho-L-threonyl-[protein] + H2O = L-threonyl-[protein] + phosphate</text>
        <dbReference type="Rhea" id="RHEA:47004"/>
        <dbReference type="Rhea" id="RHEA-COMP:11060"/>
        <dbReference type="Rhea" id="RHEA-COMP:11605"/>
        <dbReference type="ChEBI" id="CHEBI:15377"/>
        <dbReference type="ChEBI" id="CHEBI:30013"/>
        <dbReference type="ChEBI" id="CHEBI:43474"/>
        <dbReference type="ChEBI" id="CHEBI:61977"/>
        <dbReference type="EC" id="3.1.3.16"/>
    </reaction>
    <physiologicalReaction direction="left-to-right" evidence="9">
        <dbReference type="Rhea" id="RHEA:47005"/>
    </physiologicalReaction>
</comment>
<sequence>MGQTLSEPITTKETTEGGDARVHYGASCMQGWRINMEDAHTTIPEYKDTGASFFAVFDGHGGPNVAKYSGNHLHDLVFESKYYKEGNIKEALRSSFLGIDEKLRQDPEFQHEASGCTAVAGLLSKDNILYVSNAGDSRAIICTRGRAIALSQDHKPGNEKETARIEKAGGHVEFGRVNGNLALSRALGDFEFKANKNLPAEEQAVSAEPDVLEHQLNPNDEFMVIACDGIWDCMTNQQVADFIRAKVRDKMPLKEVCEDLMDECLAEQSDFGGVGCDNMSVIIVAFLQGKSLDAWYDNVAANVPDSLKTPPKKVIKASAATASSPSGESVPLNAIAAAAAEIKQQEGDHRQQ</sequence>
<accession>A0A077WUI4</accession>
<feature type="domain" description="PPM-type phosphatase" evidence="11">
    <location>
        <begin position="23"/>
        <end position="286"/>
    </location>
</feature>
<evidence type="ECO:0000256" key="7">
    <source>
        <dbReference type="ARBA" id="ARBA00022912"/>
    </source>
</evidence>
<dbReference type="CDD" id="cd00143">
    <property type="entry name" value="PP2Cc"/>
    <property type="match status" value="1"/>
</dbReference>
<dbReference type="PANTHER" id="PTHR13832">
    <property type="entry name" value="PROTEIN PHOSPHATASE 2C"/>
    <property type="match status" value="1"/>
</dbReference>
<dbReference type="Pfam" id="PF00481">
    <property type="entry name" value="PP2C"/>
    <property type="match status" value="1"/>
</dbReference>
<comment type="similarity">
    <text evidence="3 10">Belongs to the PP2C family.</text>
</comment>
<dbReference type="GO" id="GO:0004722">
    <property type="term" value="F:protein serine/threonine phosphatase activity"/>
    <property type="evidence" value="ECO:0007669"/>
    <property type="project" value="UniProtKB-EC"/>
</dbReference>
<dbReference type="EMBL" id="LK023339">
    <property type="protein sequence ID" value="CDS10693.1"/>
    <property type="molecule type" value="Genomic_DNA"/>
</dbReference>
<evidence type="ECO:0000256" key="4">
    <source>
        <dbReference type="ARBA" id="ARBA00013081"/>
    </source>
</evidence>
<evidence type="ECO:0000256" key="9">
    <source>
        <dbReference type="ARBA" id="ARBA00048832"/>
    </source>
</evidence>
<dbReference type="PROSITE" id="PS01032">
    <property type="entry name" value="PPM_1"/>
    <property type="match status" value="1"/>
</dbReference>
<evidence type="ECO:0000256" key="1">
    <source>
        <dbReference type="ARBA" id="ARBA00001936"/>
    </source>
</evidence>
<evidence type="ECO:0000256" key="8">
    <source>
        <dbReference type="ARBA" id="ARBA00023211"/>
    </source>
</evidence>
<organism evidence="12">
    <name type="scientific">Lichtheimia ramosa</name>
    <dbReference type="NCBI Taxonomy" id="688394"/>
    <lineage>
        <taxon>Eukaryota</taxon>
        <taxon>Fungi</taxon>
        <taxon>Fungi incertae sedis</taxon>
        <taxon>Mucoromycota</taxon>
        <taxon>Mucoromycotina</taxon>
        <taxon>Mucoromycetes</taxon>
        <taxon>Mucorales</taxon>
        <taxon>Lichtheimiaceae</taxon>
        <taxon>Lichtheimia</taxon>
    </lineage>
</organism>
<dbReference type="SMART" id="SM00332">
    <property type="entry name" value="PP2Cc"/>
    <property type="match status" value="1"/>
</dbReference>
<evidence type="ECO:0000313" key="12">
    <source>
        <dbReference type="EMBL" id="CDS10693.1"/>
    </source>
</evidence>
<evidence type="ECO:0000256" key="10">
    <source>
        <dbReference type="RuleBase" id="RU003465"/>
    </source>
</evidence>
<dbReference type="PROSITE" id="PS51746">
    <property type="entry name" value="PPM_2"/>
    <property type="match status" value="1"/>
</dbReference>
<dbReference type="InterPro" id="IPR000222">
    <property type="entry name" value="PP2C_BS"/>
</dbReference>
<comment type="cofactor">
    <cofactor evidence="1">
        <name>Mn(2+)</name>
        <dbReference type="ChEBI" id="CHEBI:29035"/>
    </cofactor>
</comment>
<dbReference type="FunFam" id="3.60.40.10:FF:000016">
    <property type="entry name" value="Protein phosphatase 2C"/>
    <property type="match status" value="1"/>
</dbReference>
<keyword evidence="6 10" id="KW-0378">Hydrolase</keyword>
<keyword evidence="8" id="KW-0464">Manganese</keyword>
<dbReference type="Gene3D" id="3.60.40.10">
    <property type="entry name" value="PPM-type phosphatase domain"/>
    <property type="match status" value="1"/>
</dbReference>
<dbReference type="EC" id="3.1.3.16" evidence="4"/>
<dbReference type="AlphaFoldDB" id="A0A077WUI4"/>
<dbReference type="OrthoDB" id="10264738at2759"/>
<evidence type="ECO:0000259" key="11">
    <source>
        <dbReference type="PROSITE" id="PS51746"/>
    </source>
</evidence>
<dbReference type="SMART" id="SM00331">
    <property type="entry name" value="PP2C_SIG"/>
    <property type="match status" value="1"/>
</dbReference>
<evidence type="ECO:0000256" key="2">
    <source>
        <dbReference type="ARBA" id="ARBA00001946"/>
    </source>
</evidence>
<dbReference type="InterPro" id="IPR036457">
    <property type="entry name" value="PPM-type-like_dom_sf"/>
</dbReference>
<dbReference type="SUPFAM" id="SSF81606">
    <property type="entry name" value="PP2C-like"/>
    <property type="match status" value="1"/>
</dbReference>
<keyword evidence="7 10" id="KW-0904">Protein phosphatase</keyword>
<name>A0A077WUI4_9FUNG</name>